<reference evidence="1 2" key="1">
    <citation type="submission" date="2013-08" db="EMBL/GenBank/DDBJ databases">
        <title>draft genome of Halomonas huanghegensis, strain BJGMM-B45T.</title>
        <authorList>
            <person name="Miao C."/>
            <person name="Wan Y."/>
            <person name="Jin W."/>
        </authorList>
    </citation>
    <scope>NUCLEOTIDE SEQUENCE [LARGE SCALE GENOMIC DNA]</scope>
    <source>
        <strain evidence="1 2">BJGMM-B45</strain>
    </source>
</reference>
<dbReference type="PATRIC" id="fig|1178482.3.peg.388"/>
<dbReference type="Proteomes" id="UP000019113">
    <property type="component" value="Unassembled WGS sequence"/>
</dbReference>
<dbReference type="eggNOG" id="ENOG5032S46">
    <property type="taxonomic scope" value="Bacteria"/>
</dbReference>
<sequence length="60" mass="6670">MPQGKPAGVRCVQLDDDNLCQLFGDARRPQVCLAFDFDAELCGDSRDEALKLITELEQLT</sequence>
<dbReference type="STRING" id="1178482.AR456_11015"/>
<evidence type="ECO:0000313" key="1">
    <source>
        <dbReference type="EMBL" id="ERL52713.1"/>
    </source>
</evidence>
<name>W1NB45_9GAMM</name>
<dbReference type="EMBL" id="AVBC01000014">
    <property type="protein sequence ID" value="ERL52713.1"/>
    <property type="molecule type" value="Genomic_DNA"/>
</dbReference>
<comment type="caution">
    <text evidence="1">The sequence shown here is derived from an EMBL/GenBank/DDBJ whole genome shotgun (WGS) entry which is preliminary data.</text>
</comment>
<evidence type="ECO:0000313" key="2">
    <source>
        <dbReference type="Proteomes" id="UP000019113"/>
    </source>
</evidence>
<gene>
    <name evidence="1" type="ORF">BJB45_15650</name>
</gene>
<accession>W1NB45</accession>
<evidence type="ECO:0008006" key="3">
    <source>
        <dbReference type="Google" id="ProtNLM"/>
    </source>
</evidence>
<dbReference type="InterPro" id="IPR052572">
    <property type="entry name" value="UPF0153_domain"/>
</dbReference>
<dbReference type="PANTHER" id="PTHR36931">
    <property type="entry name" value="UPF0153 PROTEIN YEIW"/>
    <property type="match status" value="1"/>
</dbReference>
<proteinExistence type="predicted"/>
<dbReference type="PANTHER" id="PTHR36931:SF1">
    <property type="entry name" value="UPF0153 PROTEIN YEIW"/>
    <property type="match status" value="1"/>
</dbReference>
<organism evidence="1 2">
    <name type="scientific">Halomonas huangheensis</name>
    <dbReference type="NCBI Taxonomy" id="1178482"/>
    <lineage>
        <taxon>Bacteria</taxon>
        <taxon>Pseudomonadati</taxon>
        <taxon>Pseudomonadota</taxon>
        <taxon>Gammaproteobacteria</taxon>
        <taxon>Oceanospirillales</taxon>
        <taxon>Halomonadaceae</taxon>
        <taxon>Halomonas</taxon>
    </lineage>
</organism>
<protein>
    <recommendedName>
        <fullName evidence="3">Fe-S-cluster oxidoreductase</fullName>
    </recommendedName>
</protein>
<keyword evidence="2" id="KW-1185">Reference proteome</keyword>
<dbReference type="AlphaFoldDB" id="W1NB45"/>